<dbReference type="Pfam" id="PF12833">
    <property type="entry name" value="HTH_18"/>
    <property type="match status" value="1"/>
</dbReference>
<sequence>MAHRRTSHIYVDPARFAAIVAENFDRDPQSISFAECIGRADRHVAQLFDLMMASRDDPDWAVIADYYLDALLLRLATTSTSGAEFPGFARLTLTAWTVARVRDFIRINIANPISLGDLAAVAGYSRYHFVRAFKATTGLSPYAYMLRERVSHGQELLRHCDEPIGDIALKAGFSTHTHFSTRFRATAGVTPAEYRRRHRGGTGRAAATR</sequence>
<feature type="domain" description="HTH araC/xylS-type" evidence="4">
    <location>
        <begin position="99"/>
        <end position="197"/>
    </location>
</feature>
<comment type="caution">
    <text evidence="5">The sequence shown here is derived from an EMBL/GenBank/DDBJ whole genome shotgun (WGS) entry which is preliminary data.</text>
</comment>
<dbReference type="Proteomes" id="UP000618591">
    <property type="component" value="Unassembled WGS sequence"/>
</dbReference>
<gene>
    <name evidence="5" type="ORF">GCM10011395_11360</name>
</gene>
<keyword evidence="1" id="KW-0805">Transcription regulation</keyword>
<keyword evidence="2" id="KW-0238">DNA-binding</keyword>
<evidence type="ECO:0000313" key="5">
    <source>
        <dbReference type="EMBL" id="GGA42798.1"/>
    </source>
</evidence>
<dbReference type="PROSITE" id="PS00041">
    <property type="entry name" value="HTH_ARAC_FAMILY_1"/>
    <property type="match status" value="1"/>
</dbReference>
<dbReference type="SUPFAM" id="SSF46689">
    <property type="entry name" value="Homeodomain-like"/>
    <property type="match status" value="2"/>
</dbReference>
<evidence type="ECO:0000313" key="6">
    <source>
        <dbReference type="Proteomes" id="UP000618591"/>
    </source>
</evidence>
<dbReference type="Gene3D" id="1.10.10.60">
    <property type="entry name" value="Homeodomain-like"/>
    <property type="match status" value="2"/>
</dbReference>
<evidence type="ECO:0000256" key="1">
    <source>
        <dbReference type="ARBA" id="ARBA00023015"/>
    </source>
</evidence>
<name>A0ABQ1GFV4_9SPHN</name>
<dbReference type="PROSITE" id="PS01124">
    <property type="entry name" value="HTH_ARAC_FAMILY_2"/>
    <property type="match status" value="1"/>
</dbReference>
<dbReference type="InterPro" id="IPR020449">
    <property type="entry name" value="Tscrpt_reg_AraC-type_HTH"/>
</dbReference>
<proteinExistence type="predicted"/>
<dbReference type="PANTHER" id="PTHR46796">
    <property type="entry name" value="HTH-TYPE TRANSCRIPTIONAL ACTIVATOR RHAS-RELATED"/>
    <property type="match status" value="1"/>
</dbReference>
<dbReference type="SMART" id="SM00342">
    <property type="entry name" value="HTH_ARAC"/>
    <property type="match status" value="1"/>
</dbReference>
<keyword evidence="3" id="KW-0804">Transcription</keyword>
<evidence type="ECO:0000256" key="3">
    <source>
        <dbReference type="ARBA" id="ARBA00023163"/>
    </source>
</evidence>
<organism evidence="5 6">
    <name type="scientific">Sphingomonas psychrolutea</name>
    <dbReference type="NCBI Taxonomy" id="1259676"/>
    <lineage>
        <taxon>Bacteria</taxon>
        <taxon>Pseudomonadati</taxon>
        <taxon>Pseudomonadota</taxon>
        <taxon>Alphaproteobacteria</taxon>
        <taxon>Sphingomonadales</taxon>
        <taxon>Sphingomonadaceae</taxon>
        <taxon>Sphingomonas</taxon>
    </lineage>
</organism>
<accession>A0ABQ1GFV4</accession>
<dbReference type="InterPro" id="IPR050204">
    <property type="entry name" value="AraC_XylS_family_regulators"/>
</dbReference>
<reference evidence="6" key="1">
    <citation type="journal article" date="2019" name="Int. J. Syst. Evol. Microbiol.">
        <title>The Global Catalogue of Microorganisms (GCM) 10K type strain sequencing project: providing services to taxonomists for standard genome sequencing and annotation.</title>
        <authorList>
            <consortium name="The Broad Institute Genomics Platform"/>
            <consortium name="The Broad Institute Genome Sequencing Center for Infectious Disease"/>
            <person name="Wu L."/>
            <person name="Ma J."/>
        </authorList>
    </citation>
    <scope>NUCLEOTIDE SEQUENCE [LARGE SCALE GENOMIC DNA]</scope>
    <source>
        <strain evidence="6">CGMCC 1.10106</strain>
    </source>
</reference>
<dbReference type="RefSeq" id="WP_188445904.1">
    <property type="nucleotide sequence ID" value="NZ_BMDW01000005.1"/>
</dbReference>
<dbReference type="InterPro" id="IPR009057">
    <property type="entry name" value="Homeodomain-like_sf"/>
</dbReference>
<dbReference type="InterPro" id="IPR018060">
    <property type="entry name" value="HTH_AraC"/>
</dbReference>
<evidence type="ECO:0000256" key="2">
    <source>
        <dbReference type="ARBA" id="ARBA00023125"/>
    </source>
</evidence>
<dbReference type="InterPro" id="IPR018062">
    <property type="entry name" value="HTH_AraC-typ_CS"/>
</dbReference>
<dbReference type="PANTHER" id="PTHR46796:SF6">
    <property type="entry name" value="ARAC SUBFAMILY"/>
    <property type="match status" value="1"/>
</dbReference>
<protein>
    <recommendedName>
        <fullName evidence="4">HTH araC/xylS-type domain-containing protein</fullName>
    </recommendedName>
</protein>
<dbReference type="EMBL" id="BMDW01000005">
    <property type="protein sequence ID" value="GGA42798.1"/>
    <property type="molecule type" value="Genomic_DNA"/>
</dbReference>
<keyword evidence="6" id="KW-1185">Reference proteome</keyword>
<dbReference type="PRINTS" id="PR00032">
    <property type="entry name" value="HTHARAC"/>
</dbReference>
<evidence type="ECO:0000259" key="4">
    <source>
        <dbReference type="PROSITE" id="PS01124"/>
    </source>
</evidence>